<comment type="caution">
    <text evidence="1">The sequence shown here is derived from an EMBL/GenBank/DDBJ whole genome shotgun (WGS) entry which is preliminary data.</text>
</comment>
<reference evidence="1 2" key="1">
    <citation type="submission" date="2018-09" db="EMBL/GenBank/DDBJ databases">
        <title>Draft genome sequence of Rhodopseudomonas palustris 2.1.18.</title>
        <authorList>
            <person name="Robertson S.L."/>
            <person name="Meyer T.E."/>
            <person name="Kyndt J.A."/>
        </authorList>
    </citation>
    <scope>NUCLEOTIDE SEQUENCE [LARGE SCALE GENOMIC DNA]</scope>
    <source>
        <strain evidence="1 2">2.1.18</strain>
    </source>
</reference>
<gene>
    <name evidence="1" type="ORF">D4Q52_19775</name>
</gene>
<name>A0A418V1A2_RHOPL</name>
<organism evidence="1 2">
    <name type="scientific">Rhodopseudomonas palustris</name>
    <dbReference type="NCBI Taxonomy" id="1076"/>
    <lineage>
        <taxon>Bacteria</taxon>
        <taxon>Pseudomonadati</taxon>
        <taxon>Pseudomonadota</taxon>
        <taxon>Alphaproteobacteria</taxon>
        <taxon>Hyphomicrobiales</taxon>
        <taxon>Nitrobacteraceae</taxon>
        <taxon>Rhodopseudomonas</taxon>
    </lineage>
</organism>
<proteinExistence type="predicted"/>
<dbReference type="EMBL" id="QYYD01000022">
    <property type="protein sequence ID" value="RJF69597.1"/>
    <property type="molecule type" value="Genomic_DNA"/>
</dbReference>
<dbReference type="Proteomes" id="UP000285523">
    <property type="component" value="Unassembled WGS sequence"/>
</dbReference>
<protein>
    <submittedName>
        <fullName evidence="1">Uncharacterized protein</fullName>
    </submittedName>
</protein>
<evidence type="ECO:0000313" key="1">
    <source>
        <dbReference type="EMBL" id="RJF69597.1"/>
    </source>
</evidence>
<accession>A0A418V1A2</accession>
<evidence type="ECO:0000313" key="2">
    <source>
        <dbReference type="Proteomes" id="UP000285523"/>
    </source>
</evidence>
<sequence length="79" mass="8182">MVPARRAALAAAVLAFRAVAVSLAIFSEIALKTVPVASFALIIARASIVRINVTPQRFGPTRELSISLAGPPRFAAPAA</sequence>
<dbReference type="AlphaFoldDB" id="A0A418V1A2"/>